<organism evidence="2 3">
    <name type="scientific">Bacillus carboniphilus</name>
    <dbReference type="NCBI Taxonomy" id="86663"/>
    <lineage>
        <taxon>Bacteria</taxon>
        <taxon>Bacillati</taxon>
        <taxon>Bacillota</taxon>
        <taxon>Bacilli</taxon>
        <taxon>Bacillales</taxon>
        <taxon>Bacillaceae</taxon>
        <taxon>Bacillus</taxon>
    </lineage>
</organism>
<evidence type="ECO:0000313" key="2">
    <source>
        <dbReference type="EMBL" id="GAA0315369.1"/>
    </source>
</evidence>
<evidence type="ECO:0000313" key="3">
    <source>
        <dbReference type="Proteomes" id="UP001500782"/>
    </source>
</evidence>
<reference evidence="3" key="1">
    <citation type="journal article" date="2019" name="Int. J. Syst. Evol. Microbiol.">
        <title>The Global Catalogue of Microorganisms (GCM) 10K type strain sequencing project: providing services to taxonomists for standard genome sequencing and annotation.</title>
        <authorList>
            <consortium name="The Broad Institute Genomics Platform"/>
            <consortium name="The Broad Institute Genome Sequencing Center for Infectious Disease"/>
            <person name="Wu L."/>
            <person name="Ma J."/>
        </authorList>
    </citation>
    <scope>NUCLEOTIDE SEQUENCE [LARGE SCALE GENOMIC DNA]</scope>
    <source>
        <strain evidence="3">JCM 9731</strain>
    </source>
</reference>
<dbReference type="RefSeq" id="WP_343795609.1">
    <property type="nucleotide sequence ID" value="NZ_BAAADJ010000003.1"/>
</dbReference>
<evidence type="ECO:0000256" key="1">
    <source>
        <dbReference type="SAM" id="Phobius"/>
    </source>
</evidence>
<keyword evidence="1" id="KW-0472">Membrane</keyword>
<accession>A0ABP3FG31</accession>
<protein>
    <submittedName>
        <fullName evidence="2">Uncharacterized protein</fullName>
    </submittedName>
</protein>
<gene>
    <name evidence="2" type="ORF">GCM10008967_02390</name>
</gene>
<keyword evidence="3" id="KW-1185">Reference proteome</keyword>
<keyword evidence="1" id="KW-0812">Transmembrane</keyword>
<dbReference type="EMBL" id="BAAADJ010000003">
    <property type="protein sequence ID" value="GAA0315369.1"/>
    <property type="molecule type" value="Genomic_DNA"/>
</dbReference>
<sequence length="53" mass="6062">MKLMVWIVIIVLFMHSSKVTWGFWKEKNKLGAFGAAILTLASVIIPYMSYLSQ</sequence>
<proteinExistence type="predicted"/>
<feature type="transmembrane region" description="Helical" evidence="1">
    <location>
        <begin position="32"/>
        <end position="51"/>
    </location>
</feature>
<keyword evidence="1" id="KW-1133">Transmembrane helix</keyword>
<name>A0ABP3FG31_9BACI</name>
<dbReference type="Proteomes" id="UP001500782">
    <property type="component" value="Unassembled WGS sequence"/>
</dbReference>
<comment type="caution">
    <text evidence="2">The sequence shown here is derived from an EMBL/GenBank/DDBJ whole genome shotgun (WGS) entry which is preliminary data.</text>
</comment>